<evidence type="ECO:0000259" key="2">
    <source>
        <dbReference type="Pfam" id="PF12146"/>
    </source>
</evidence>
<dbReference type="EMBL" id="JAIUJS010000004">
    <property type="protein sequence ID" value="MCA0153467.1"/>
    <property type="molecule type" value="Genomic_DNA"/>
</dbReference>
<organism evidence="3 4">
    <name type="scientific">Winogradskyella vincentii</name>
    <dbReference type="NCBI Taxonomy" id="2877122"/>
    <lineage>
        <taxon>Bacteria</taxon>
        <taxon>Pseudomonadati</taxon>
        <taxon>Bacteroidota</taxon>
        <taxon>Flavobacteriia</taxon>
        <taxon>Flavobacteriales</taxon>
        <taxon>Flavobacteriaceae</taxon>
        <taxon>Winogradskyella</taxon>
    </lineage>
</organism>
<accession>A0ABS7Y4A0</accession>
<dbReference type="PANTHER" id="PTHR43265:SF1">
    <property type="entry name" value="ESTERASE ESTD"/>
    <property type="match status" value="1"/>
</dbReference>
<dbReference type="InterPro" id="IPR029058">
    <property type="entry name" value="AB_hydrolase_fold"/>
</dbReference>
<keyword evidence="1" id="KW-0732">Signal</keyword>
<dbReference type="Gene3D" id="3.40.50.1820">
    <property type="entry name" value="alpha/beta hydrolase"/>
    <property type="match status" value="1"/>
</dbReference>
<reference evidence="4" key="1">
    <citation type="submission" date="2023-07" db="EMBL/GenBank/DDBJ databases">
        <authorList>
            <person name="Yue Y."/>
        </authorList>
    </citation>
    <scope>NUCLEOTIDE SEQUENCE [LARGE SCALE GENOMIC DNA]</scope>
    <source>
        <strain evidence="4">2Y89</strain>
    </source>
</reference>
<comment type="caution">
    <text evidence="3">The sequence shown here is derived from an EMBL/GenBank/DDBJ whole genome shotgun (WGS) entry which is preliminary data.</text>
</comment>
<feature type="chain" id="PRO_5046308659" evidence="1">
    <location>
        <begin position="24"/>
        <end position="454"/>
    </location>
</feature>
<feature type="signal peptide" evidence="1">
    <location>
        <begin position="1"/>
        <end position="23"/>
    </location>
</feature>
<name>A0ABS7Y4A0_9FLAO</name>
<dbReference type="Pfam" id="PF12146">
    <property type="entry name" value="Hydrolase_4"/>
    <property type="match status" value="1"/>
</dbReference>
<proteinExistence type="predicted"/>
<feature type="domain" description="Serine aminopeptidase S33" evidence="2">
    <location>
        <begin position="162"/>
        <end position="254"/>
    </location>
</feature>
<dbReference type="InterPro" id="IPR053145">
    <property type="entry name" value="AB_hydrolase_Est10"/>
</dbReference>
<dbReference type="RefSeq" id="WP_224478427.1">
    <property type="nucleotide sequence ID" value="NZ_JAIUJS010000004.1"/>
</dbReference>
<evidence type="ECO:0000256" key="1">
    <source>
        <dbReference type="SAM" id="SignalP"/>
    </source>
</evidence>
<evidence type="ECO:0000313" key="4">
    <source>
        <dbReference type="Proteomes" id="UP001198402"/>
    </source>
</evidence>
<gene>
    <name evidence="3" type="ORF">LBV24_09590</name>
</gene>
<dbReference type="GO" id="GO:0016787">
    <property type="term" value="F:hydrolase activity"/>
    <property type="evidence" value="ECO:0007669"/>
    <property type="project" value="UniProtKB-KW"/>
</dbReference>
<dbReference type="SUPFAM" id="SSF53474">
    <property type="entry name" value="alpha/beta-Hydrolases"/>
    <property type="match status" value="1"/>
</dbReference>
<protein>
    <submittedName>
        <fullName evidence="3">Alpha/beta hydrolase</fullName>
    </submittedName>
</protein>
<dbReference type="PANTHER" id="PTHR43265">
    <property type="entry name" value="ESTERASE ESTD"/>
    <property type="match status" value="1"/>
</dbReference>
<dbReference type="InterPro" id="IPR022742">
    <property type="entry name" value="Hydrolase_4"/>
</dbReference>
<keyword evidence="3" id="KW-0378">Hydrolase</keyword>
<keyword evidence="4" id="KW-1185">Reference proteome</keyword>
<evidence type="ECO:0000313" key="3">
    <source>
        <dbReference type="EMBL" id="MCA0153467.1"/>
    </source>
</evidence>
<dbReference type="Proteomes" id="UP001198402">
    <property type="component" value="Unassembled WGS sequence"/>
</dbReference>
<sequence length="454" mass="51493">MNTKSIKLIVLCIFNLIVLEHYAQNVDNSIYDTIEGYWEGGFIKNNSIQKFEVKFYKDDDGIKSLQVIEEWHPQFGEFVIPVEIDSLNQIKFNTGLGKAILSLDEKSLELNGSIEKSVPAIYLHLKKIPTPPSSKYAVEEVTINNDEVSLYGHLHQPNDKSNKTAIIIVGGRSCYAGSTKYDLYAKLLRQYGISVLVFNKRGTGKSTGDCSVATIDDLANDVVACKNYLAQHHNKYENIGVIGSSAGGWVIAKAEESTDFDFMISIVGPSTSVYEQQIQSMEYGLDVYKLPESAKADLIEYTNMMFKAEATPSNYKRFKALIENAKRDGWNELLDDTDVPASINGIDDLWVRRHNYDPNKSLSSFNKPFLAIYGEIDWIVPYKENVERLKQQFSGDRQELLNITIAHDAEHGTETKGKYITLNENQSYWRFFRISPSVQVSIIDFLAKYNFIRN</sequence>